<evidence type="ECO:0000313" key="3">
    <source>
        <dbReference type="Proteomes" id="UP000027002"/>
    </source>
</evidence>
<feature type="domain" description="Protein kinase" evidence="1">
    <location>
        <begin position="75"/>
        <end position="289"/>
    </location>
</feature>
<dbReference type="Pfam" id="PF00069">
    <property type="entry name" value="Pkinase"/>
    <property type="match status" value="1"/>
</dbReference>
<gene>
    <name evidence="2" type="ORF">UV8b_07268</name>
</gene>
<protein>
    <recommendedName>
        <fullName evidence="1">Protein kinase domain-containing protein</fullName>
    </recommendedName>
</protein>
<accession>A0A8E5MKD7</accession>
<reference evidence="2" key="1">
    <citation type="submission" date="2020-03" db="EMBL/GenBank/DDBJ databases">
        <title>A mixture of massive structural variations and highly conserved coding sequences in Ustilaginoidea virens genome.</title>
        <authorList>
            <person name="Zhang K."/>
            <person name="Zhao Z."/>
            <person name="Zhang Z."/>
            <person name="Li Y."/>
            <person name="Hsiang T."/>
            <person name="Sun W."/>
        </authorList>
    </citation>
    <scope>NUCLEOTIDE SEQUENCE</scope>
    <source>
        <strain evidence="2">UV-8b</strain>
    </source>
</reference>
<dbReference type="GO" id="GO:0004672">
    <property type="term" value="F:protein kinase activity"/>
    <property type="evidence" value="ECO:0007669"/>
    <property type="project" value="InterPro"/>
</dbReference>
<dbReference type="PROSITE" id="PS50011">
    <property type="entry name" value="PROTEIN_KINASE_DOM"/>
    <property type="match status" value="1"/>
</dbReference>
<dbReference type="PANTHER" id="PTHR48011:SF4">
    <property type="entry name" value="MITOGEN-ACTIVATED PROTEIN KINASE KINASE KINASE 19"/>
    <property type="match status" value="1"/>
</dbReference>
<dbReference type="GO" id="GO:0005524">
    <property type="term" value="F:ATP binding"/>
    <property type="evidence" value="ECO:0007669"/>
    <property type="project" value="InterPro"/>
</dbReference>
<dbReference type="EMBL" id="CP072758">
    <property type="protein sequence ID" value="QUC23027.1"/>
    <property type="molecule type" value="Genomic_DNA"/>
</dbReference>
<dbReference type="InterPro" id="IPR052751">
    <property type="entry name" value="Plant_MAPKKK"/>
</dbReference>
<dbReference type="SUPFAM" id="SSF56112">
    <property type="entry name" value="Protein kinase-like (PK-like)"/>
    <property type="match status" value="1"/>
</dbReference>
<dbReference type="Gene3D" id="1.10.510.10">
    <property type="entry name" value="Transferase(Phosphotransferase) domain 1"/>
    <property type="match status" value="1"/>
</dbReference>
<dbReference type="InterPro" id="IPR000719">
    <property type="entry name" value="Prot_kinase_dom"/>
</dbReference>
<evidence type="ECO:0000259" key="1">
    <source>
        <dbReference type="PROSITE" id="PS50011"/>
    </source>
</evidence>
<dbReference type="KEGG" id="uvi:66068045"/>
<dbReference type="OrthoDB" id="4062651at2759"/>
<proteinExistence type="predicted"/>
<organism evidence="2 3">
    <name type="scientific">Ustilaginoidea virens</name>
    <name type="common">Rice false smut fungus</name>
    <name type="synonym">Villosiclava virens</name>
    <dbReference type="NCBI Taxonomy" id="1159556"/>
    <lineage>
        <taxon>Eukaryota</taxon>
        <taxon>Fungi</taxon>
        <taxon>Dikarya</taxon>
        <taxon>Ascomycota</taxon>
        <taxon>Pezizomycotina</taxon>
        <taxon>Sordariomycetes</taxon>
        <taxon>Hypocreomycetidae</taxon>
        <taxon>Hypocreales</taxon>
        <taxon>Clavicipitaceae</taxon>
        <taxon>Ustilaginoidea</taxon>
    </lineage>
</organism>
<dbReference type="GO" id="GO:0007165">
    <property type="term" value="P:signal transduction"/>
    <property type="evidence" value="ECO:0007669"/>
    <property type="project" value="TreeGrafter"/>
</dbReference>
<sequence>MPAKSLPKRPQQTSREHCTTGVAMDKIIGKRQVFAPTSQGGIRFSHLQVLFQNDNQFFLGHLRQRQCTEVEENDLYNVTMIPPDCYRPALPPHTTLLHCATPSVYIKTPNLEHYTSPASISVPLLREIEVCEVLAKHPHPNVATYLGCKASGGRLDGICFQLYPRNLMRAVNPGSLNKLALLEQRNCSVEAAERYLAGIEAGIKHLHALGYVHNDINPMNVMITEHDTPVIIDFDSCVKVGQGLDNVKRTYGWHDREVKVAVESNDLNALEEMRIWLTGTCADDFQYPA</sequence>
<dbReference type="AlphaFoldDB" id="A0A8E5MKD7"/>
<dbReference type="PANTHER" id="PTHR48011">
    <property type="entry name" value="CCR4-NOT TRANSCRIPTIONAL COMPLEX SUBUNIT CAF120-RELATED"/>
    <property type="match status" value="1"/>
</dbReference>
<keyword evidence="3" id="KW-1185">Reference proteome</keyword>
<name>A0A8E5MKD7_USTVR</name>
<dbReference type="RefSeq" id="XP_043000700.1">
    <property type="nucleotide sequence ID" value="XM_043144765.1"/>
</dbReference>
<evidence type="ECO:0000313" key="2">
    <source>
        <dbReference type="EMBL" id="QUC23027.1"/>
    </source>
</evidence>
<dbReference type="InterPro" id="IPR011009">
    <property type="entry name" value="Kinase-like_dom_sf"/>
</dbReference>
<dbReference type="Proteomes" id="UP000027002">
    <property type="component" value="Chromosome 6"/>
</dbReference>
<dbReference type="GeneID" id="66068045"/>